<dbReference type="EMBL" id="RCUY01000009">
    <property type="protein sequence ID" value="RLP82048.1"/>
    <property type="molecule type" value="Genomic_DNA"/>
</dbReference>
<gene>
    <name evidence="2" type="ORF">D9V34_09505</name>
</gene>
<reference evidence="2 3" key="1">
    <citation type="submission" date="2018-10" db="EMBL/GenBank/DDBJ databases">
        <authorList>
            <person name="Li J."/>
        </authorList>
    </citation>
    <scope>NUCLEOTIDE SEQUENCE [LARGE SCALE GENOMIC DNA]</scope>
    <source>
        <strain evidence="2 3">JCM 11654</strain>
    </source>
</reference>
<evidence type="ECO:0000313" key="2">
    <source>
        <dbReference type="EMBL" id="RLP82048.1"/>
    </source>
</evidence>
<dbReference type="Proteomes" id="UP000269438">
    <property type="component" value="Unassembled WGS sequence"/>
</dbReference>
<dbReference type="RefSeq" id="WP_121688604.1">
    <property type="nucleotide sequence ID" value="NZ_RCUY01000009.1"/>
</dbReference>
<keyword evidence="1" id="KW-0175">Coiled coil</keyword>
<evidence type="ECO:0000313" key="3">
    <source>
        <dbReference type="Proteomes" id="UP000269438"/>
    </source>
</evidence>
<accession>A0A3L7ARK4</accession>
<protein>
    <submittedName>
        <fullName evidence="2">Uncharacterized protein</fullName>
    </submittedName>
</protein>
<keyword evidence="3" id="KW-1185">Reference proteome</keyword>
<evidence type="ECO:0000256" key="1">
    <source>
        <dbReference type="SAM" id="Coils"/>
    </source>
</evidence>
<comment type="caution">
    <text evidence="2">The sequence shown here is derived from an EMBL/GenBank/DDBJ whole genome shotgun (WGS) entry which is preliminary data.</text>
</comment>
<dbReference type="OrthoDB" id="3239501at2"/>
<proteinExistence type="predicted"/>
<name>A0A3L7ARK4_9MICO</name>
<dbReference type="AlphaFoldDB" id="A0A3L7ARK4"/>
<organism evidence="2 3">
    <name type="scientific">Mycetocola lacteus</name>
    <dbReference type="NCBI Taxonomy" id="76637"/>
    <lineage>
        <taxon>Bacteria</taxon>
        <taxon>Bacillati</taxon>
        <taxon>Actinomycetota</taxon>
        <taxon>Actinomycetes</taxon>
        <taxon>Micrococcales</taxon>
        <taxon>Microbacteriaceae</taxon>
        <taxon>Mycetocola</taxon>
    </lineage>
</organism>
<sequence>MSDDFAATLENIRQQTAAIQRERDELRKEIEAEREANAELKEKLIAARRSGELGPEWRVLQQRIDIFQTTEEDIYNGIDLSPEARFVRKTMGEYYGRAQQEMQEGEGSEELAESNARLAREREKLVETLRDLLT</sequence>
<feature type="coiled-coil region" evidence="1">
    <location>
        <begin position="9"/>
        <end position="50"/>
    </location>
</feature>